<name>A0A1J6JBE7_NICAT</name>
<accession>A0A1J6JBE7</accession>
<keyword evidence="1" id="KW-1133">Transmembrane helix</keyword>
<dbReference type="Proteomes" id="UP000187609">
    <property type="component" value="Unassembled WGS sequence"/>
</dbReference>
<feature type="signal peptide" evidence="2">
    <location>
        <begin position="1"/>
        <end position="28"/>
    </location>
</feature>
<reference evidence="3" key="1">
    <citation type="submission" date="2016-11" db="EMBL/GenBank/DDBJ databases">
        <title>The genome of Nicotiana attenuata.</title>
        <authorList>
            <person name="Xu S."/>
            <person name="Brockmoeller T."/>
            <person name="Gaquerel E."/>
            <person name="Navarro A."/>
            <person name="Kuhl H."/>
            <person name="Gase K."/>
            <person name="Ling Z."/>
            <person name="Zhou W."/>
            <person name="Kreitzer C."/>
            <person name="Stanke M."/>
            <person name="Tang H."/>
            <person name="Lyons E."/>
            <person name="Pandey P."/>
            <person name="Pandey S.P."/>
            <person name="Timmermann B."/>
            <person name="Baldwin I.T."/>
        </authorList>
    </citation>
    <scope>NUCLEOTIDE SEQUENCE [LARGE SCALE GENOMIC DNA]</scope>
    <source>
        <strain evidence="3">UT</strain>
    </source>
</reference>
<dbReference type="EMBL" id="MJEQ01037183">
    <property type="protein sequence ID" value="OIT08155.1"/>
    <property type="molecule type" value="Genomic_DNA"/>
</dbReference>
<sequence length="70" mass="7457">MSSMACLRVSNIFLLMILTVICLKMTVAQDVGSEDNIAPSPALVAGDGFAPATSVGFFFTCYVINVLIMH</sequence>
<organism evidence="3 4">
    <name type="scientific">Nicotiana attenuata</name>
    <name type="common">Coyote tobacco</name>
    <dbReference type="NCBI Taxonomy" id="49451"/>
    <lineage>
        <taxon>Eukaryota</taxon>
        <taxon>Viridiplantae</taxon>
        <taxon>Streptophyta</taxon>
        <taxon>Embryophyta</taxon>
        <taxon>Tracheophyta</taxon>
        <taxon>Spermatophyta</taxon>
        <taxon>Magnoliopsida</taxon>
        <taxon>eudicotyledons</taxon>
        <taxon>Gunneridae</taxon>
        <taxon>Pentapetalae</taxon>
        <taxon>asterids</taxon>
        <taxon>lamiids</taxon>
        <taxon>Solanales</taxon>
        <taxon>Solanaceae</taxon>
        <taxon>Nicotianoideae</taxon>
        <taxon>Nicotianeae</taxon>
        <taxon>Nicotiana</taxon>
    </lineage>
</organism>
<dbReference type="Gramene" id="OIT08155">
    <property type="protein sequence ID" value="OIT08155"/>
    <property type="gene ID" value="A4A49_24897"/>
</dbReference>
<protein>
    <recommendedName>
        <fullName evidence="5">Transmembrane protein</fullName>
    </recommendedName>
</protein>
<gene>
    <name evidence="3" type="ORF">A4A49_24897</name>
</gene>
<keyword evidence="1" id="KW-0812">Transmembrane</keyword>
<feature type="chain" id="PRO_5012317683" description="Transmembrane protein" evidence="2">
    <location>
        <begin position="29"/>
        <end position="70"/>
    </location>
</feature>
<keyword evidence="4" id="KW-1185">Reference proteome</keyword>
<feature type="transmembrane region" description="Helical" evidence="1">
    <location>
        <begin position="48"/>
        <end position="68"/>
    </location>
</feature>
<dbReference type="AlphaFoldDB" id="A0A1J6JBE7"/>
<keyword evidence="1" id="KW-0472">Membrane</keyword>
<evidence type="ECO:0000313" key="4">
    <source>
        <dbReference type="Proteomes" id="UP000187609"/>
    </source>
</evidence>
<keyword evidence="2" id="KW-0732">Signal</keyword>
<evidence type="ECO:0008006" key="5">
    <source>
        <dbReference type="Google" id="ProtNLM"/>
    </source>
</evidence>
<comment type="caution">
    <text evidence="3">The sequence shown here is derived from an EMBL/GenBank/DDBJ whole genome shotgun (WGS) entry which is preliminary data.</text>
</comment>
<proteinExistence type="predicted"/>
<evidence type="ECO:0000256" key="2">
    <source>
        <dbReference type="SAM" id="SignalP"/>
    </source>
</evidence>
<evidence type="ECO:0000313" key="3">
    <source>
        <dbReference type="EMBL" id="OIT08155.1"/>
    </source>
</evidence>
<evidence type="ECO:0000256" key="1">
    <source>
        <dbReference type="SAM" id="Phobius"/>
    </source>
</evidence>